<sequence length="329" mass="35672">MRASEAGAPFVLPEVEMNPTRPCGPLSSVAVRRSGATLLRGAVTALALLMPLTGGSALAQAGVAAEGSESAPLAAVQVQRIEGLYAGLGMDRLLGIMREEGLSYGDELEDEMFPGRGGERWETVVDQIYDTDRMGQIVRRQLAETLAETDLAPLEEFFGSDLGQRIVGLEIAARDALLDPGTEEAARDKLAMMQDDAHSRLDVLGRFAEANELVETNVVGALNSNFAFYQGLADGGAFEVEMDEDEMIREVWQREPDIRIETEIWVFSYLNLAYQPLTDEEIDSYTTLSLTPEGQALNRALFAAFDELFLTISGELGLAAAQFVGGQDI</sequence>
<reference evidence="2 3" key="1">
    <citation type="submission" date="2017-05" db="EMBL/GenBank/DDBJ databases">
        <title>Comparative genomic and metabolic analysis of manganese-oxidizing mechanisms in Celeribater manganoxidans DY25T: its adaption to the environment of polymetallic nodule.</title>
        <authorList>
            <person name="Wang X."/>
        </authorList>
    </citation>
    <scope>NUCLEOTIDE SEQUENCE [LARGE SCALE GENOMIC DNA]</scope>
    <source>
        <strain evidence="2 3">DY25</strain>
    </source>
</reference>
<proteinExistence type="predicted"/>
<protein>
    <recommendedName>
        <fullName evidence="1">DUF2059 domain-containing protein</fullName>
    </recommendedName>
</protein>
<feature type="domain" description="DUF2059" evidence="1">
    <location>
        <begin position="132"/>
        <end position="188"/>
    </location>
</feature>
<evidence type="ECO:0000259" key="1">
    <source>
        <dbReference type="Pfam" id="PF09832"/>
    </source>
</evidence>
<dbReference type="Pfam" id="PF09832">
    <property type="entry name" value="DUF2059"/>
    <property type="match status" value="1"/>
</dbReference>
<accession>A0A291M0D4</accession>
<dbReference type="Proteomes" id="UP000219050">
    <property type="component" value="Chromosome"/>
</dbReference>
<dbReference type="AlphaFoldDB" id="A0A291M0D4"/>
<name>A0A291M0D4_9RHOB</name>
<evidence type="ECO:0000313" key="2">
    <source>
        <dbReference type="EMBL" id="ATI42463.1"/>
    </source>
</evidence>
<organism evidence="2 3">
    <name type="scientific">Pacificitalea manganoxidans</name>
    <dbReference type="NCBI Taxonomy" id="1411902"/>
    <lineage>
        <taxon>Bacteria</taxon>
        <taxon>Pseudomonadati</taxon>
        <taxon>Pseudomonadota</taxon>
        <taxon>Alphaproteobacteria</taxon>
        <taxon>Rhodobacterales</taxon>
        <taxon>Paracoccaceae</taxon>
        <taxon>Pacificitalea</taxon>
    </lineage>
</organism>
<evidence type="ECO:0000313" key="3">
    <source>
        <dbReference type="Proteomes" id="UP000219050"/>
    </source>
</evidence>
<dbReference type="InterPro" id="IPR018637">
    <property type="entry name" value="DUF2059"/>
</dbReference>
<keyword evidence="3" id="KW-1185">Reference proteome</keyword>
<dbReference type="EMBL" id="CP021404">
    <property type="protein sequence ID" value="ATI42463.1"/>
    <property type="molecule type" value="Genomic_DNA"/>
</dbReference>
<gene>
    <name evidence="2" type="ORF">CBW24_10905</name>
</gene>
<dbReference type="KEGG" id="cmag:CBW24_10905"/>